<feature type="domain" description="PLA2c" evidence="5">
    <location>
        <begin position="128"/>
        <end position="389"/>
    </location>
</feature>
<reference evidence="6 7" key="1">
    <citation type="submission" date="2020-06" db="EMBL/GenBank/DDBJ databases">
        <authorList>
            <person name="Li R."/>
            <person name="Bekaert M."/>
        </authorList>
    </citation>
    <scope>NUCLEOTIDE SEQUENCE [LARGE SCALE GENOMIC DNA]</scope>
    <source>
        <strain evidence="7">wild</strain>
    </source>
</reference>
<feature type="region of interest" description="Disordered" evidence="4">
    <location>
        <begin position="427"/>
        <end position="449"/>
    </location>
</feature>
<dbReference type="PANTHER" id="PTHR10728">
    <property type="entry name" value="CYTOSOLIC PHOSPHOLIPASE A2"/>
    <property type="match status" value="1"/>
</dbReference>
<keyword evidence="2 3" id="KW-0443">Lipid metabolism</keyword>
<dbReference type="GO" id="GO:0005509">
    <property type="term" value="F:calcium ion binding"/>
    <property type="evidence" value="ECO:0007669"/>
    <property type="project" value="TreeGrafter"/>
</dbReference>
<evidence type="ECO:0000313" key="6">
    <source>
        <dbReference type="EMBL" id="CAC5415165.1"/>
    </source>
</evidence>
<keyword evidence="1 3" id="KW-0378">Hydrolase</keyword>
<dbReference type="Gene3D" id="3.40.1090.10">
    <property type="entry name" value="Cytosolic phospholipase A2 catalytic domain"/>
    <property type="match status" value="1"/>
</dbReference>
<feature type="compositionally biased region" description="Basic and acidic residues" evidence="4">
    <location>
        <begin position="434"/>
        <end position="449"/>
    </location>
</feature>
<dbReference type="AlphaFoldDB" id="A0A6J8E6P5"/>
<dbReference type="Proteomes" id="UP000507470">
    <property type="component" value="Unassembled WGS sequence"/>
</dbReference>
<accession>A0A6J8E6P5</accession>
<dbReference type="GO" id="GO:0005544">
    <property type="term" value="F:calcium-dependent phospholipid binding"/>
    <property type="evidence" value="ECO:0007669"/>
    <property type="project" value="TreeGrafter"/>
</dbReference>
<dbReference type="InterPro" id="IPR016035">
    <property type="entry name" value="Acyl_Trfase/lysoPLipase"/>
</dbReference>
<evidence type="ECO:0000313" key="7">
    <source>
        <dbReference type="Proteomes" id="UP000507470"/>
    </source>
</evidence>
<evidence type="ECO:0000256" key="4">
    <source>
        <dbReference type="SAM" id="MobiDB-lite"/>
    </source>
</evidence>
<feature type="region of interest" description="Disordered" evidence="4">
    <location>
        <begin position="1"/>
        <end position="46"/>
    </location>
</feature>
<protein>
    <submittedName>
        <fullName evidence="6">PLA2G4</fullName>
        <ecNumber evidence="6">3.1.1.4</ecNumber>
    </submittedName>
</protein>
<dbReference type="EC" id="3.1.1.4" evidence="6"/>
<dbReference type="OrthoDB" id="6121437at2759"/>
<evidence type="ECO:0000259" key="5">
    <source>
        <dbReference type="PROSITE" id="PS51210"/>
    </source>
</evidence>
<dbReference type="SUPFAM" id="SSF52151">
    <property type="entry name" value="FabD/lysophospholipase-like"/>
    <property type="match status" value="1"/>
</dbReference>
<dbReference type="GO" id="GO:0046475">
    <property type="term" value="P:glycerophospholipid catabolic process"/>
    <property type="evidence" value="ECO:0007669"/>
    <property type="project" value="TreeGrafter"/>
</dbReference>
<name>A0A6J8E6P5_MYTCO</name>
<dbReference type="EMBL" id="CACVKT020008387">
    <property type="protein sequence ID" value="CAC5415165.1"/>
    <property type="molecule type" value="Genomic_DNA"/>
</dbReference>
<dbReference type="Pfam" id="PF01735">
    <property type="entry name" value="PLA2_B"/>
    <property type="match status" value="1"/>
</dbReference>
<proteinExistence type="predicted"/>
<sequence>MQQNSLSKATCKAGLTKGRSLPVSNLHQKREDGHRTRCKSYHDEPNSLHQVQNIKHQRKSSRSSRVIFRAKCKSIIKVTDMIHEDVIVKENEQVVERVPAISELIEFSKKMKRPGKTVNPQSSEPQLKFPDLRTFDDSKGCLCDQEQAFQEKRKKEIRSSLNKLLNTALTIDNVPHIALMGSGGGYRAMVAMSGIMNALYDTNILDCILYTAALSGSSWYIATLYSDPDWPNVNPKNVQEKIKTAISVNPKNIPAILLHGLKFFSKKLKGKEWNLTTDVFAPMLGKVLIPKRFKCKWSDQAYKLSEGTVPLPLLSAIHAKDQQSAQTFHEWVEFSPYEVIIPKYGAAINMRNFGSEFYKGVLTKQNKEIPLYEIMGICGSAYTQNLEEMEHKGSCIVMKKQTMLKSKIKIAATQIKVKDQLDTQGSEAFDELDGPCRNHEDNDSDSYQRDNSIESLGYDVQESNVCRIACSNDSSDEEDEDYCVYQSVTSEPSMEEKEELEDLFKTICQIREEEGRLFEEQGTTDGPELTEVIKNDSVFDQDEVTEENGGRHQMQKDSANAADEIDGFFVDTYVKQPLKEIFLKSRRHRAAEINNFLRKISFDETDCWSPLRDRIPLFENYLKMTLRSYV</sequence>
<evidence type="ECO:0000256" key="3">
    <source>
        <dbReference type="PROSITE-ProRule" id="PRU00555"/>
    </source>
</evidence>
<evidence type="ECO:0000256" key="2">
    <source>
        <dbReference type="ARBA" id="ARBA00023098"/>
    </source>
</evidence>
<evidence type="ECO:0000256" key="1">
    <source>
        <dbReference type="ARBA" id="ARBA00022801"/>
    </source>
</evidence>
<dbReference type="InterPro" id="IPR002642">
    <property type="entry name" value="LysoPLipase_cat_dom"/>
</dbReference>
<gene>
    <name evidence="6" type="ORF">MCOR_47872</name>
</gene>
<organism evidence="6 7">
    <name type="scientific">Mytilus coruscus</name>
    <name type="common">Sea mussel</name>
    <dbReference type="NCBI Taxonomy" id="42192"/>
    <lineage>
        <taxon>Eukaryota</taxon>
        <taxon>Metazoa</taxon>
        <taxon>Spiralia</taxon>
        <taxon>Lophotrochozoa</taxon>
        <taxon>Mollusca</taxon>
        <taxon>Bivalvia</taxon>
        <taxon>Autobranchia</taxon>
        <taxon>Pteriomorphia</taxon>
        <taxon>Mytilida</taxon>
        <taxon>Mytiloidea</taxon>
        <taxon>Mytilidae</taxon>
        <taxon>Mytilinae</taxon>
        <taxon>Mytilus</taxon>
    </lineage>
</organism>
<dbReference type="PANTHER" id="PTHR10728:SF40">
    <property type="entry name" value="PATATIN FAMILY PROTEIN"/>
    <property type="match status" value="1"/>
</dbReference>
<feature type="compositionally biased region" description="Basic and acidic residues" evidence="4">
    <location>
        <begin position="28"/>
        <end position="46"/>
    </location>
</feature>
<dbReference type="SMART" id="SM00022">
    <property type="entry name" value="PLAc"/>
    <property type="match status" value="1"/>
</dbReference>
<dbReference type="GO" id="GO:0047498">
    <property type="term" value="F:calcium-dependent phospholipase A2 activity"/>
    <property type="evidence" value="ECO:0007669"/>
    <property type="project" value="TreeGrafter"/>
</dbReference>
<dbReference type="GO" id="GO:0005829">
    <property type="term" value="C:cytosol"/>
    <property type="evidence" value="ECO:0007669"/>
    <property type="project" value="TreeGrafter"/>
</dbReference>
<keyword evidence="3" id="KW-0442">Lipid degradation</keyword>
<keyword evidence="7" id="KW-1185">Reference proteome</keyword>
<dbReference type="PROSITE" id="PS51210">
    <property type="entry name" value="PLA2C"/>
    <property type="match status" value="1"/>
</dbReference>